<organism evidence="2 3">
    <name type="scientific">Trichuris muris</name>
    <name type="common">Mouse whipworm</name>
    <dbReference type="NCBI Taxonomy" id="70415"/>
    <lineage>
        <taxon>Eukaryota</taxon>
        <taxon>Metazoa</taxon>
        <taxon>Ecdysozoa</taxon>
        <taxon>Nematoda</taxon>
        <taxon>Enoplea</taxon>
        <taxon>Dorylaimia</taxon>
        <taxon>Trichinellida</taxon>
        <taxon>Trichuridae</taxon>
        <taxon>Trichuris</taxon>
    </lineage>
</organism>
<evidence type="ECO:0000313" key="4">
    <source>
        <dbReference type="WBParaSite" id="TMUE_2000010616.2"/>
    </source>
</evidence>
<reference evidence="2" key="1">
    <citation type="submission" date="2013-11" db="EMBL/GenBank/DDBJ databases">
        <authorList>
            <person name="Aslett M."/>
        </authorList>
    </citation>
    <scope>NUCLEOTIDE SEQUENCE [LARGE SCALE GENOMIC DNA]</scope>
    <source>
        <strain evidence="2">Edinburgh</strain>
    </source>
</reference>
<evidence type="ECO:0000313" key="2">
    <source>
        <dbReference type="Proteomes" id="UP000046395"/>
    </source>
</evidence>
<evidence type="ECO:0000256" key="1">
    <source>
        <dbReference type="SAM" id="SignalP"/>
    </source>
</evidence>
<reference evidence="2" key="2">
    <citation type="submission" date="2014-03" db="EMBL/GenBank/DDBJ databases">
        <title>The whipworm genome and dual-species transcriptomics of an intimate host-pathogen interaction.</title>
        <authorList>
            <person name="Foth B.J."/>
            <person name="Tsai I.J."/>
            <person name="Reid A.J."/>
            <person name="Bancroft A.J."/>
            <person name="Nichol S."/>
            <person name="Tracey A."/>
            <person name="Holroyd N."/>
            <person name="Cotton J.A."/>
            <person name="Stanley E.J."/>
            <person name="Zarowiecki M."/>
            <person name="Liu J.Z."/>
            <person name="Huckvale T."/>
            <person name="Cooper P.J."/>
            <person name="Grencis R.K."/>
            <person name="Berriman M."/>
        </authorList>
    </citation>
    <scope>NUCLEOTIDE SEQUENCE [LARGE SCALE GENOMIC DNA]</scope>
    <source>
        <strain evidence="2">Edinburgh</strain>
    </source>
</reference>
<dbReference type="AlphaFoldDB" id="A0A5S6QTB8"/>
<name>A0A5S6QTB8_TRIMR</name>
<dbReference type="WBParaSite" id="TMUE_2000010616.1">
    <property type="protein sequence ID" value="TMUE_2000010616.1"/>
    <property type="gene ID" value="WBGene00288919"/>
</dbReference>
<dbReference type="Proteomes" id="UP000046395">
    <property type="component" value="Unassembled WGS sequence"/>
</dbReference>
<accession>A0A5S6QTB8</accession>
<keyword evidence="2" id="KW-1185">Reference proteome</keyword>
<keyword evidence="1" id="KW-0732">Signal</keyword>
<sequence length="117" mass="13320">MTYIAPTAVLLIVYISIAAPLSRGVRQYDFLNNSKTMPVDRLTNKTFRTLVLQTAMCQRQCYAVLSTYQENNYTMDISTAKFLMDCITKCFYGFEDAISDLLNKLLSVFSNLTISDE</sequence>
<dbReference type="WBParaSite" id="TMUE_2000010616.3">
    <property type="protein sequence ID" value="TMUE_2000010616.3"/>
    <property type="gene ID" value="WBGene00288919"/>
</dbReference>
<evidence type="ECO:0000313" key="3">
    <source>
        <dbReference type="WBParaSite" id="TMUE_2000010616.1"/>
    </source>
</evidence>
<feature type="signal peptide" evidence="1">
    <location>
        <begin position="1"/>
        <end position="24"/>
    </location>
</feature>
<reference evidence="3" key="3">
    <citation type="submission" date="2019-12" db="UniProtKB">
        <authorList>
            <consortium name="WormBaseParasite"/>
        </authorList>
    </citation>
    <scope>IDENTIFICATION</scope>
</reference>
<proteinExistence type="predicted"/>
<feature type="chain" id="PRO_5044624346" evidence="1">
    <location>
        <begin position="25"/>
        <end position="117"/>
    </location>
</feature>
<protein>
    <submittedName>
        <fullName evidence="3 4">Uncharacterized protein</fullName>
    </submittedName>
</protein>
<dbReference type="WBParaSite" id="TMUE_2000010616.2">
    <property type="protein sequence ID" value="TMUE_2000010616.2"/>
    <property type="gene ID" value="WBGene00288919"/>
</dbReference>